<gene>
    <name evidence="1" type="ORF">BTBSAS_160039</name>
</gene>
<sequence>MLSVKQVGIERKNKNFIQKIHNEITDSSILTILKFFITFI</sequence>
<organism evidence="1 2">
    <name type="scientific">Brochothrix thermosphacta</name>
    <name type="common">Microbacterium thermosphactum</name>
    <dbReference type="NCBI Taxonomy" id="2756"/>
    <lineage>
        <taxon>Bacteria</taxon>
        <taxon>Bacillati</taxon>
        <taxon>Bacillota</taxon>
        <taxon>Bacilli</taxon>
        <taxon>Bacillales</taxon>
        <taxon>Listeriaceae</taxon>
        <taxon>Brochothrix</taxon>
    </lineage>
</organism>
<reference evidence="2" key="1">
    <citation type="submission" date="2018-04" db="EMBL/GenBank/DDBJ databases">
        <authorList>
            <person name="Illikoud N."/>
        </authorList>
    </citation>
    <scope>NUCLEOTIDE SEQUENCE [LARGE SCALE GENOMIC DNA]</scope>
</reference>
<protein>
    <submittedName>
        <fullName evidence="1">Uncharacterized protein</fullName>
    </submittedName>
</protein>
<dbReference type="EMBL" id="OUNC01000008">
    <property type="protein sequence ID" value="SPP27536.1"/>
    <property type="molecule type" value="Genomic_DNA"/>
</dbReference>
<dbReference type="Proteomes" id="UP000270190">
    <property type="component" value="Unassembled WGS sequence"/>
</dbReference>
<accession>A0A2X0QFY5</accession>
<name>A0A2X0QFY5_BROTH</name>
<evidence type="ECO:0000313" key="1">
    <source>
        <dbReference type="EMBL" id="SPP27536.1"/>
    </source>
</evidence>
<dbReference type="AlphaFoldDB" id="A0A2X0QFY5"/>
<evidence type="ECO:0000313" key="2">
    <source>
        <dbReference type="Proteomes" id="UP000270190"/>
    </source>
</evidence>
<proteinExistence type="predicted"/>